<protein>
    <submittedName>
        <fullName evidence="1">Uncharacterized protein</fullName>
    </submittedName>
</protein>
<name>A0A4Y1QYR5_PRUDU</name>
<dbReference type="EMBL" id="AP019298">
    <property type="protein sequence ID" value="BBG97006.1"/>
    <property type="molecule type" value="Genomic_DNA"/>
</dbReference>
<dbReference type="AlphaFoldDB" id="A0A4Y1QYR5"/>
<proteinExistence type="predicted"/>
<evidence type="ECO:0000313" key="1">
    <source>
        <dbReference type="EMBL" id="BBG97006.1"/>
    </source>
</evidence>
<sequence length="88" mass="9751">MMLKFLGLFKLQGRLCQNFGRKSQSLVSGLGIGVMSEFPQDSSRVSGNSGQVLSTIRRIHHVNVVQLVAYCVEGEALSSLRFHAQWVD</sequence>
<accession>A0A4Y1QYR5</accession>
<reference evidence="1" key="1">
    <citation type="journal article" date="2019" name="Science">
        <title>Mutation of a bHLH transcription factor allowed almond domestication.</title>
        <authorList>
            <person name="Sanchez-Perez R."/>
            <person name="Pavan S."/>
            <person name="Mazzeo R."/>
            <person name="Moldovan C."/>
            <person name="Aiese Cigliano R."/>
            <person name="Del Cueto J."/>
            <person name="Ricciardi F."/>
            <person name="Lotti C."/>
            <person name="Ricciardi L."/>
            <person name="Dicenta F."/>
            <person name="Lopez-Marques R.L."/>
            <person name="Lindberg Moller B."/>
        </authorList>
    </citation>
    <scope>NUCLEOTIDE SEQUENCE</scope>
</reference>
<organism evidence="1">
    <name type="scientific">Prunus dulcis</name>
    <name type="common">Almond</name>
    <name type="synonym">Amygdalus dulcis</name>
    <dbReference type="NCBI Taxonomy" id="3755"/>
    <lineage>
        <taxon>Eukaryota</taxon>
        <taxon>Viridiplantae</taxon>
        <taxon>Streptophyta</taxon>
        <taxon>Embryophyta</taxon>
        <taxon>Tracheophyta</taxon>
        <taxon>Spermatophyta</taxon>
        <taxon>Magnoliopsida</taxon>
        <taxon>eudicotyledons</taxon>
        <taxon>Gunneridae</taxon>
        <taxon>Pentapetalae</taxon>
        <taxon>rosids</taxon>
        <taxon>fabids</taxon>
        <taxon>Rosales</taxon>
        <taxon>Rosaceae</taxon>
        <taxon>Amygdaloideae</taxon>
        <taxon>Amygdaleae</taxon>
        <taxon>Prunus</taxon>
    </lineage>
</organism>
<gene>
    <name evidence="1" type="ORF">Prudu_005993</name>
</gene>